<keyword evidence="2" id="KW-1185">Reference proteome</keyword>
<dbReference type="Proteomes" id="UP000223968">
    <property type="component" value="Unassembled WGS sequence"/>
</dbReference>
<name>A0A2B7Y6L3_9EURO</name>
<gene>
    <name evidence="1" type="ORF">AJ79_01627</name>
</gene>
<proteinExistence type="predicted"/>
<evidence type="ECO:0000313" key="2">
    <source>
        <dbReference type="Proteomes" id="UP000223968"/>
    </source>
</evidence>
<dbReference type="AlphaFoldDB" id="A0A2B7Y6L3"/>
<dbReference type="PANTHER" id="PTHR42085:SF2">
    <property type="entry name" value="F-BOX DOMAIN-CONTAINING PROTEIN"/>
    <property type="match status" value="1"/>
</dbReference>
<dbReference type="EMBL" id="PDNB01000016">
    <property type="protein sequence ID" value="PGH16522.1"/>
    <property type="molecule type" value="Genomic_DNA"/>
</dbReference>
<accession>A0A2B7Y6L3</accession>
<dbReference type="InterPro" id="IPR038883">
    <property type="entry name" value="AN11006-like"/>
</dbReference>
<dbReference type="OrthoDB" id="5413827at2759"/>
<dbReference type="PANTHER" id="PTHR42085">
    <property type="entry name" value="F-BOX DOMAIN-CONTAINING PROTEIN"/>
    <property type="match status" value="1"/>
</dbReference>
<sequence length="347" mass="40275">MAKQNPSAPLSRAEIEEILGYEVAHSDETGERFYLNLRPVPKRDFERAERELEEYRKQRSIPDDKFLPEFGTAQAITHGQDSILFKSTNQHALYGFAVDFRYDFDFNLPLQLTRSHAHRAMSVAKLKNNPRSFNTEAMFFKLPRMLRDIIYTFAIPKGRWTIPDNNFFNQTSFAGGLGDPSGFYFPLSRKLAVLGVNRQMRQEALPLAYRRTTFLLDDIDEVIQLAISIGKIGRDNIRSLEFSWESRSDSSTQPFEDGICSRLPNLHALRCVQLLKQCKKLNTLVIYFNSWVVDRPLDEFMANQAIRDLCSVKVMDKIYLQILDDVIEFETVKWLKENMVSFCLTKE</sequence>
<evidence type="ECO:0000313" key="1">
    <source>
        <dbReference type="EMBL" id="PGH16522.1"/>
    </source>
</evidence>
<reference evidence="1 2" key="1">
    <citation type="submission" date="2017-10" db="EMBL/GenBank/DDBJ databases">
        <title>Comparative genomics in systemic dimorphic fungi from Ajellomycetaceae.</title>
        <authorList>
            <person name="Munoz J.F."/>
            <person name="Mcewen J.G."/>
            <person name="Clay O.K."/>
            <person name="Cuomo C.A."/>
        </authorList>
    </citation>
    <scope>NUCLEOTIDE SEQUENCE [LARGE SCALE GENOMIC DNA]</scope>
    <source>
        <strain evidence="1 2">UAMH5409</strain>
    </source>
</reference>
<protein>
    <submittedName>
        <fullName evidence="1">Uncharacterized protein</fullName>
    </submittedName>
</protein>
<organism evidence="1 2">
    <name type="scientific">Helicocarpus griseus UAMH5409</name>
    <dbReference type="NCBI Taxonomy" id="1447875"/>
    <lineage>
        <taxon>Eukaryota</taxon>
        <taxon>Fungi</taxon>
        <taxon>Dikarya</taxon>
        <taxon>Ascomycota</taxon>
        <taxon>Pezizomycotina</taxon>
        <taxon>Eurotiomycetes</taxon>
        <taxon>Eurotiomycetidae</taxon>
        <taxon>Onygenales</taxon>
        <taxon>Ajellomycetaceae</taxon>
        <taxon>Helicocarpus</taxon>
    </lineage>
</organism>
<comment type="caution">
    <text evidence="1">The sequence shown here is derived from an EMBL/GenBank/DDBJ whole genome shotgun (WGS) entry which is preliminary data.</text>
</comment>